<evidence type="ECO:0000313" key="3">
    <source>
        <dbReference type="Proteomes" id="UP000717328"/>
    </source>
</evidence>
<dbReference type="AlphaFoldDB" id="A0A9P7FW27"/>
<dbReference type="OrthoDB" id="2757422at2759"/>
<comment type="caution">
    <text evidence="2">The sequence shown here is derived from an EMBL/GenBank/DDBJ whole genome shotgun (WGS) entry which is preliminary data.</text>
</comment>
<reference evidence="2" key="2">
    <citation type="submission" date="2021-10" db="EMBL/GenBank/DDBJ databases">
        <title>Phylogenomics reveals ancestral predisposition of the termite-cultivated fungus Termitomyces towards a domesticated lifestyle.</title>
        <authorList>
            <person name="Auxier B."/>
            <person name="Grum-Grzhimaylo A."/>
            <person name="Cardenas M.E."/>
            <person name="Lodge J.D."/>
            <person name="Laessoe T."/>
            <person name="Pedersen O."/>
            <person name="Smith M.E."/>
            <person name="Kuyper T.W."/>
            <person name="Franco-Molano E.A."/>
            <person name="Baroni T.J."/>
            <person name="Aanen D.K."/>
        </authorList>
    </citation>
    <scope>NUCLEOTIDE SEQUENCE</scope>
    <source>
        <strain evidence="2">D49</strain>
    </source>
</reference>
<evidence type="ECO:0000313" key="2">
    <source>
        <dbReference type="EMBL" id="KAG5638241.1"/>
    </source>
</evidence>
<accession>A0A9P7FW27</accession>
<dbReference type="Proteomes" id="UP000717328">
    <property type="component" value="Unassembled WGS sequence"/>
</dbReference>
<dbReference type="InterPro" id="IPR000210">
    <property type="entry name" value="BTB/POZ_dom"/>
</dbReference>
<protein>
    <recommendedName>
        <fullName evidence="1">BTB domain-containing protein</fullName>
    </recommendedName>
</protein>
<dbReference type="SUPFAM" id="SSF54695">
    <property type="entry name" value="POZ domain"/>
    <property type="match status" value="1"/>
</dbReference>
<sequence length="359" mass="40907">MSLPMSSQNQEFVDGDIDLLIAGHKHRIHKAILSENSEVFADLFALADPSADAPEEIAVIELHDDEEPFKILLHILYGHELAPYIPFLSRNTISLISRTLDLADKYNIEVPPLHAKLIPFIQRDWPDTLVAWDAMETHIAALEAQLQEDLRNPAYRQDPDTIDVLDTILPEPASVIRFSTDYKPEQARAISSYIPAALYHLARLPPYIDVDDPTMNGGVYWDFDEIVRSAKRGLLTRTQLMCLMIGIDALRLNSARFAFKEFPTAVAEDEVASEAEKTVIRKWWMEVGIEKMVGPYEMPDPLARMRELIEELRTSTELEGAGSGFRERMRVVLEKERQEVWDGIVNGGTFCLFMFFYPD</sequence>
<proteinExistence type="predicted"/>
<evidence type="ECO:0000259" key="1">
    <source>
        <dbReference type="PROSITE" id="PS50097"/>
    </source>
</evidence>
<keyword evidence="3" id="KW-1185">Reference proteome</keyword>
<organism evidence="2 3">
    <name type="scientific">Sphagnurus paluster</name>
    <dbReference type="NCBI Taxonomy" id="117069"/>
    <lineage>
        <taxon>Eukaryota</taxon>
        <taxon>Fungi</taxon>
        <taxon>Dikarya</taxon>
        <taxon>Basidiomycota</taxon>
        <taxon>Agaricomycotina</taxon>
        <taxon>Agaricomycetes</taxon>
        <taxon>Agaricomycetidae</taxon>
        <taxon>Agaricales</taxon>
        <taxon>Tricholomatineae</taxon>
        <taxon>Lyophyllaceae</taxon>
        <taxon>Sphagnurus</taxon>
    </lineage>
</organism>
<reference evidence="2" key="1">
    <citation type="submission" date="2021-02" db="EMBL/GenBank/DDBJ databases">
        <authorList>
            <person name="Nieuwenhuis M."/>
            <person name="Van De Peppel L.J.J."/>
        </authorList>
    </citation>
    <scope>NUCLEOTIDE SEQUENCE</scope>
    <source>
        <strain evidence="2">D49</strain>
    </source>
</reference>
<dbReference type="Pfam" id="PF00651">
    <property type="entry name" value="BTB"/>
    <property type="match status" value="1"/>
</dbReference>
<dbReference type="SMART" id="SM00225">
    <property type="entry name" value="BTB"/>
    <property type="match status" value="1"/>
</dbReference>
<dbReference type="Gene3D" id="3.30.710.10">
    <property type="entry name" value="Potassium Channel Kv1.1, Chain A"/>
    <property type="match status" value="1"/>
</dbReference>
<dbReference type="CDD" id="cd18186">
    <property type="entry name" value="BTB_POZ_ZBTB_KLHL-like"/>
    <property type="match status" value="1"/>
</dbReference>
<dbReference type="PROSITE" id="PS50097">
    <property type="entry name" value="BTB"/>
    <property type="match status" value="1"/>
</dbReference>
<dbReference type="InterPro" id="IPR011333">
    <property type="entry name" value="SKP1/BTB/POZ_sf"/>
</dbReference>
<dbReference type="EMBL" id="JABCKI010005773">
    <property type="protein sequence ID" value="KAG5638241.1"/>
    <property type="molecule type" value="Genomic_DNA"/>
</dbReference>
<feature type="domain" description="BTB" evidence="1">
    <location>
        <begin position="15"/>
        <end position="81"/>
    </location>
</feature>
<gene>
    <name evidence="2" type="ORF">H0H81_001115</name>
</gene>
<name>A0A9P7FW27_9AGAR</name>